<proteinExistence type="predicted"/>
<dbReference type="InterPro" id="IPR057513">
    <property type="entry name" value="Rv1893"/>
</dbReference>
<dbReference type="RefSeq" id="WP_316510013.1">
    <property type="nucleotide sequence ID" value="NZ_OY726395.1"/>
</dbReference>
<organism evidence="1 2">
    <name type="scientific">[Mycobacterium] wendilense</name>
    <dbReference type="NCBI Taxonomy" id="3064284"/>
    <lineage>
        <taxon>Bacteria</taxon>
        <taxon>Bacillati</taxon>
        <taxon>Actinomycetota</taxon>
        <taxon>Actinomycetes</taxon>
        <taxon>Mycobacteriales</taxon>
        <taxon>Mycobacteriaceae</taxon>
        <taxon>Mycolicibacter</taxon>
    </lineage>
</organism>
<protein>
    <submittedName>
        <fullName evidence="1">Uncharacterized protein</fullName>
    </submittedName>
</protein>
<gene>
    <name evidence="1" type="ORF">MU0050_002602</name>
</gene>
<accession>A0ABM9MEN7</accession>
<dbReference type="Proteomes" id="UP001190466">
    <property type="component" value="Chromosome"/>
</dbReference>
<dbReference type="EMBL" id="OY726395">
    <property type="protein sequence ID" value="CAJ1583416.1"/>
    <property type="molecule type" value="Genomic_DNA"/>
</dbReference>
<evidence type="ECO:0000313" key="2">
    <source>
        <dbReference type="Proteomes" id="UP001190466"/>
    </source>
</evidence>
<reference evidence="1 2" key="1">
    <citation type="submission" date="2023-08" db="EMBL/GenBank/DDBJ databases">
        <authorList>
            <person name="Folkvardsen B D."/>
            <person name="Norman A."/>
        </authorList>
    </citation>
    <scope>NUCLEOTIDE SEQUENCE [LARGE SCALE GENOMIC DNA]</scope>
    <source>
        <strain evidence="1 2">Mu0050</strain>
    </source>
</reference>
<dbReference type="Pfam" id="PF23706">
    <property type="entry name" value="Rv1893"/>
    <property type="match status" value="1"/>
</dbReference>
<sequence>MGVNPKNAIDTARDIATYAVEMSGDIVDNAIEVLKGNVTEGVSNIVQDSLDIAGHSVERLKDLVTDRDVE</sequence>
<keyword evidence="2" id="KW-1185">Reference proteome</keyword>
<name>A0ABM9MEN7_9MYCO</name>
<evidence type="ECO:0000313" key="1">
    <source>
        <dbReference type="EMBL" id="CAJ1583416.1"/>
    </source>
</evidence>